<protein>
    <submittedName>
        <fullName evidence="3">p21-Rho-binding domain protein</fullName>
    </submittedName>
</protein>
<evidence type="ECO:0000313" key="4">
    <source>
        <dbReference type="Proteomes" id="UP000053676"/>
    </source>
</evidence>
<keyword evidence="4" id="KW-1185">Reference proteome</keyword>
<organism evidence="3 4">
    <name type="scientific">Necator americanus</name>
    <name type="common">Human hookworm</name>
    <dbReference type="NCBI Taxonomy" id="51031"/>
    <lineage>
        <taxon>Eukaryota</taxon>
        <taxon>Metazoa</taxon>
        <taxon>Ecdysozoa</taxon>
        <taxon>Nematoda</taxon>
        <taxon>Chromadorea</taxon>
        <taxon>Rhabditida</taxon>
        <taxon>Rhabditina</taxon>
        <taxon>Rhabditomorpha</taxon>
        <taxon>Strongyloidea</taxon>
        <taxon>Ancylostomatidae</taxon>
        <taxon>Bunostominae</taxon>
        <taxon>Necator</taxon>
    </lineage>
</organism>
<dbReference type="KEGG" id="nai:NECAME_02314"/>
<reference evidence="4" key="1">
    <citation type="journal article" date="2014" name="Nat. Genet.">
        <title>Genome of the human hookworm Necator americanus.</title>
        <authorList>
            <person name="Tang Y.T."/>
            <person name="Gao X."/>
            <person name="Rosa B.A."/>
            <person name="Abubucker S."/>
            <person name="Hallsworth-Pepin K."/>
            <person name="Martin J."/>
            <person name="Tyagi R."/>
            <person name="Heizer E."/>
            <person name="Zhang X."/>
            <person name="Bhonagiri-Palsikar V."/>
            <person name="Minx P."/>
            <person name="Warren W.C."/>
            <person name="Wang Q."/>
            <person name="Zhan B."/>
            <person name="Hotez P.J."/>
            <person name="Sternberg P.W."/>
            <person name="Dougall A."/>
            <person name="Gaze S.T."/>
            <person name="Mulvenna J."/>
            <person name="Sotillo J."/>
            <person name="Ranganathan S."/>
            <person name="Rabelo E.M."/>
            <person name="Wilson R.K."/>
            <person name="Felgner P.L."/>
            <person name="Bethony J."/>
            <person name="Hawdon J.M."/>
            <person name="Gasser R.B."/>
            <person name="Loukas A."/>
            <person name="Mitreva M."/>
        </authorList>
    </citation>
    <scope>NUCLEOTIDE SEQUENCE [LARGE SCALE GENOMIC DNA]</scope>
</reference>
<dbReference type="PROSITE" id="PS50108">
    <property type="entry name" value="CRIB"/>
    <property type="match status" value="1"/>
</dbReference>
<sequence length="98" mass="10845">MMIIFLEFANDNTALKSFKYCNLFLIFDKEREREKRKALISEPVGEVRHTCHVGIDGTAFGLLQLDKKDLAPTSASPSAARTNGSSSSRPQQSPSLSQ</sequence>
<evidence type="ECO:0000313" key="3">
    <source>
        <dbReference type="EMBL" id="ETN80569.1"/>
    </source>
</evidence>
<dbReference type="EMBL" id="KI659040">
    <property type="protein sequence ID" value="ETN80569.1"/>
    <property type="molecule type" value="Genomic_DNA"/>
</dbReference>
<feature type="region of interest" description="Disordered" evidence="1">
    <location>
        <begin position="71"/>
        <end position="98"/>
    </location>
</feature>
<name>W2TG39_NECAM</name>
<dbReference type="SMART" id="SM00285">
    <property type="entry name" value="PBD"/>
    <property type="match status" value="1"/>
</dbReference>
<evidence type="ECO:0000256" key="1">
    <source>
        <dbReference type="SAM" id="MobiDB-lite"/>
    </source>
</evidence>
<dbReference type="OrthoDB" id="4062651at2759"/>
<gene>
    <name evidence="3" type="ORF">NECAME_02314</name>
</gene>
<dbReference type="Pfam" id="PF00786">
    <property type="entry name" value="PBD"/>
    <property type="match status" value="1"/>
</dbReference>
<feature type="domain" description="CRIB" evidence="2">
    <location>
        <begin position="40"/>
        <end position="54"/>
    </location>
</feature>
<accession>W2TG39</accession>
<proteinExistence type="predicted"/>
<dbReference type="InterPro" id="IPR000095">
    <property type="entry name" value="CRIB_dom"/>
</dbReference>
<dbReference type="Proteomes" id="UP000053676">
    <property type="component" value="Unassembled WGS sequence"/>
</dbReference>
<feature type="non-terminal residue" evidence="3">
    <location>
        <position position="98"/>
    </location>
</feature>
<evidence type="ECO:0000259" key="2">
    <source>
        <dbReference type="PROSITE" id="PS50108"/>
    </source>
</evidence>
<dbReference type="AlphaFoldDB" id="W2TG39"/>